<evidence type="ECO:0000256" key="1">
    <source>
        <dbReference type="SAM" id="Coils"/>
    </source>
</evidence>
<dbReference type="EMBL" id="KZ302210">
    <property type="protein sequence ID" value="PFH46311.1"/>
    <property type="molecule type" value="Genomic_DNA"/>
</dbReference>
<proteinExistence type="predicted"/>
<keyword evidence="1" id="KW-0175">Coiled coil</keyword>
<protein>
    <recommendedName>
        <fullName evidence="4">Retrotransposon gag domain-containing protein</fullName>
    </recommendedName>
</protein>
<gene>
    <name evidence="2" type="ORF">AMATHDRAFT_7984</name>
</gene>
<dbReference type="AlphaFoldDB" id="A0A2A9NDH6"/>
<feature type="coiled-coil region" evidence="1">
    <location>
        <begin position="24"/>
        <end position="51"/>
    </location>
</feature>
<evidence type="ECO:0000313" key="3">
    <source>
        <dbReference type="Proteomes" id="UP000242287"/>
    </source>
</evidence>
<accession>A0A2A9NDH6</accession>
<dbReference type="OrthoDB" id="10592471at2759"/>
<dbReference type="Proteomes" id="UP000242287">
    <property type="component" value="Unassembled WGS sequence"/>
</dbReference>
<name>A0A2A9NDH6_9AGAR</name>
<evidence type="ECO:0000313" key="2">
    <source>
        <dbReference type="EMBL" id="PFH46311.1"/>
    </source>
</evidence>
<reference evidence="2 3" key="1">
    <citation type="submission" date="2014-02" db="EMBL/GenBank/DDBJ databases">
        <title>Transposable element dynamics among asymbiotic and ectomycorrhizal Amanita fungi.</title>
        <authorList>
            <consortium name="DOE Joint Genome Institute"/>
            <person name="Hess J."/>
            <person name="Skrede I."/>
            <person name="Wolfe B."/>
            <person name="LaButti K."/>
            <person name="Ohm R.A."/>
            <person name="Grigoriev I.V."/>
            <person name="Pringle A."/>
        </authorList>
    </citation>
    <scope>NUCLEOTIDE SEQUENCE [LARGE SCALE GENOMIC DNA]</scope>
    <source>
        <strain evidence="2 3">SKay4041</strain>
    </source>
</reference>
<sequence length="173" mass="19841">MMVGGGTGGTSEPGWTLEQAFAQIQQLLGMVAEMQQIIAQQEQTISQLQAQSAVIPWVQGQVSFINACRLYILVKPHEFTTLRTKITWVLGFMQTGMAQLFRDHFMVYMTTLEYRTQYLESIECDPIELLYQDIYKAFRDPNKQATAIQEITTLKQGSKLAEEHVQNFKQCYM</sequence>
<evidence type="ECO:0008006" key="4">
    <source>
        <dbReference type="Google" id="ProtNLM"/>
    </source>
</evidence>
<organism evidence="2 3">
    <name type="scientific">Amanita thiersii Skay4041</name>
    <dbReference type="NCBI Taxonomy" id="703135"/>
    <lineage>
        <taxon>Eukaryota</taxon>
        <taxon>Fungi</taxon>
        <taxon>Dikarya</taxon>
        <taxon>Basidiomycota</taxon>
        <taxon>Agaricomycotina</taxon>
        <taxon>Agaricomycetes</taxon>
        <taxon>Agaricomycetidae</taxon>
        <taxon>Agaricales</taxon>
        <taxon>Pluteineae</taxon>
        <taxon>Amanitaceae</taxon>
        <taxon>Amanita</taxon>
    </lineage>
</organism>
<keyword evidence="3" id="KW-1185">Reference proteome</keyword>